<proteinExistence type="predicted"/>
<reference evidence="1" key="3">
    <citation type="submission" date="2023-02" db="EMBL/GenBank/DDBJ databases">
        <authorList>
            <person name="Sun Q."/>
            <person name="Mori K."/>
        </authorList>
    </citation>
    <scope>NUCLEOTIDE SEQUENCE</scope>
    <source>
        <strain evidence="1">NBRC 112299</strain>
    </source>
</reference>
<dbReference type="Proteomes" id="UP001157125">
    <property type="component" value="Unassembled WGS sequence"/>
</dbReference>
<evidence type="ECO:0000313" key="1">
    <source>
        <dbReference type="EMBL" id="GMA37783.1"/>
    </source>
</evidence>
<reference evidence="4" key="2">
    <citation type="journal article" date="2019" name="Int. J. Syst. Evol. Microbiol.">
        <title>The Global Catalogue of Microorganisms (GCM) 10K type strain sequencing project: providing services to taxonomists for standard genome sequencing and annotation.</title>
        <authorList>
            <consortium name="The Broad Institute Genomics Platform"/>
            <consortium name="The Broad Institute Genome Sequencing Center for Infectious Disease"/>
            <person name="Wu L."/>
            <person name="Ma J."/>
        </authorList>
    </citation>
    <scope>NUCLEOTIDE SEQUENCE [LARGE SCALE GENOMIC DNA]</scope>
    <source>
        <strain evidence="4">NBRC 112299</strain>
    </source>
</reference>
<evidence type="ECO:0000313" key="2">
    <source>
        <dbReference type="EMBL" id="GMA37843.1"/>
    </source>
</evidence>
<keyword evidence="4" id="KW-1185">Reference proteome</keyword>
<name>A0ABQ6IKU7_9MICO</name>
<protein>
    <recommendedName>
        <fullName evidence="5">Toxin</fullName>
    </recommendedName>
</protein>
<evidence type="ECO:0000313" key="3">
    <source>
        <dbReference type="EMBL" id="GMA37897.1"/>
    </source>
</evidence>
<dbReference type="RefSeq" id="WP_284329502.1">
    <property type="nucleotide sequence ID" value="NZ_BSUN01000002.1"/>
</dbReference>
<reference evidence="1" key="1">
    <citation type="journal article" date="2014" name="Int. J. Syst. Evol. Microbiol.">
        <title>Complete genome of a new Firmicutes species belonging to the dominant human colonic microbiota ('Ruminococcus bicirculans') reveals two chromosomes and a selective capacity to utilize plant glucans.</title>
        <authorList>
            <consortium name="NISC Comparative Sequencing Program"/>
            <person name="Wegmann U."/>
            <person name="Louis P."/>
            <person name="Goesmann A."/>
            <person name="Henrissat B."/>
            <person name="Duncan S.H."/>
            <person name="Flint H.J."/>
        </authorList>
    </citation>
    <scope>NUCLEOTIDE SEQUENCE</scope>
    <source>
        <strain evidence="1">NBRC 112299</strain>
    </source>
</reference>
<accession>A0ABQ6IKU7</accession>
<evidence type="ECO:0008006" key="5">
    <source>
        <dbReference type="Google" id="ProtNLM"/>
    </source>
</evidence>
<gene>
    <name evidence="1" type="ORF">GCM10025876_39870</name>
    <name evidence="2" type="ORF">GCM10025876_40470</name>
    <name evidence="3" type="ORF">GCM10025876_41010</name>
</gene>
<dbReference type="EMBL" id="BSUN01000002">
    <property type="protein sequence ID" value="GMA37783.1"/>
    <property type="molecule type" value="Genomic_DNA"/>
</dbReference>
<dbReference type="EMBL" id="BSUN01000002">
    <property type="protein sequence ID" value="GMA37843.1"/>
    <property type="molecule type" value="Genomic_DNA"/>
</dbReference>
<comment type="caution">
    <text evidence="1">The sequence shown here is derived from an EMBL/GenBank/DDBJ whole genome shotgun (WGS) entry which is preliminary data.</text>
</comment>
<sequence>MGIEWTASADKHGIPREEAQWAMLHADHVETEFGEPRIPGQGAPTLYIGPSRFGTLEVLVTTTPPRTVLVFHVMPLRAVTARAVGYTQK</sequence>
<organism evidence="1 4">
    <name type="scientific">Demequina litorisediminis</name>
    <dbReference type="NCBI Taxonomy" id="1849022"/>
    <lineage>
        <taxon>Bacteria</taxon>
        <taxon>Bacillati</taxon>
        <taxon>Actinomycetota</taxon>
        <taxon>Actinomycetes</taxon>
        <taxon>Micrococcales</taxon>
        <taxon>Demequinaceae</taxon>
        <taxon>Demequina</taxon>
    </lineage>
</organism>
<dbReference type="EMBL" id="BSUN01000003">
    <property type="protein sequence ID" value="GMA37897.1"/>
    <property type="molecule type" value="Genomic_DNA"/>
</dbReference>
<evidence type="ECO:0000313" key="4">
    <source>
        <dbReference type="Proteomes" id="UP001157125"/>
    </source>
</evidence>